<dbReference type="PROSITE" id="PS50089">
    <property type="entry name" value="ZF_RING_2"/>
    <property type="match status" value="1"/>
</dbReference>
<dbReference type="InterPro" id="IPR042981">
    <property type="entry name" value="RNF11_RING-H2"/>
</dbReference>
<dbReference type="OrthoDB" id="9984778at2759"/>
<dbReference type="GO" id="GO:0061630">
    <property type="term" value="F:ubiquitin protein ligase activity"/>
    <property type="evidence" value="ECO:0007669"/>
    <property type="project" value="TreeGrafter"/>
</dbReference>
<keyword evidence="1" id="KW-0479">Metal-binding</keyword>
<sequence length="462" mass="53030">MAEVDKLHLTKKRLQNLRRRSLGLQQLAVRVISKQLTFYTSQPDEFEKLKSLPGVLRDKILQVLMKKKCLDMQGREREFENLKVVFPMLLSPRTRYIELNSILSFCPDWFTDSNVDKCTSQVYLEQTFTDCIFVEEPLQFNKNGKLVREPRFPTKEDCGAPLSFIFQGNTYNLAAMITIQPRKEHFLVFLLIGEEFLQIDDMNPNLANISDEAFPDNSYWDSDSACGHGVGVGAVETTVRAARGPVGNRGVRRKSATFDGLMTSSVPMVEPSADLWQQLPFSAAEEPELQDEAKETTERVKEEAQQGPSSCWLEHFTYRDYQLLPCTYVIRPSDMMDDYSSLDSHSDYQGFLETMPLNYPPKKYQSPRLRLTENPEEEELVKMAKRVGLIQHLPTGSYDGCRKNRECVICMMEFSLGEGVRYLPCMHTYHIECINSWLMRSFVCPSCLEPVDAALLTSYETN</sequence>
<evidence type="ECO:0000256" key="2">
    <source>
        <dbReference type="ARBA" id="ARBA00022771"/>
    </source>
</evidence>
<dbReference type="SUPFAM" id="SSF57850">
    <property type="entry name" value="RING/U-box"/>
    <property type="match status" value="1"/>
</dbReference>
<evidence type="ECO:0000256" key="1">
    <source>
        <dbReference type="ARBA" id="ARBA00022723"/>
    </source>
</evidence>
<protein>
    <recommendedName>
        <fullName evidence="5">RING-type domain-containing protein</fullName>
    </recommendedName>
</protein>
<organism evidence="6 7">
    <name type="scientific">Cloeon dipterum</name>
    <dbReference type="NCBI Taxonomy" id="197152"/>
    <lineage>
        <taxon>Eukaryota</taxon>
        <taxon>Metazoa</taxon>
        <taxon>Ecdysozoa</taxon>
        <taxon>Arthropoda</taxon>
        <taxon>Hexapoda</taxon>
        <taxon>Insecta</taxon>
        <taxon>Pterygota</taxon>
        <taxon>Palaeoptera</taxon>
        <taxon>Ephemeroptera</taxon>
        <taxon>Pisciforma</taxon>
        <taxon>Baetidae</taxon>
        <taxon>Cloeon</taxon>
    </lineage>
</organism>
<keyword evidence="3" id="KW-0862">Zinc</keyword>
<dbReference type="InterPro" id="IPR052804">
    <property type="entry name" value="UEC_component"/>
</dbReference>
<dbReference type="EMBL" id="CADEPI010000006">
    <property type="protein sequence ID" value="CAB3361357.1"/>
    <property type="molecule type" value="Genomic_DNA"/>
</dbReference>
<proteinExistence type="predicted"/>
<gene>
    <name evidence="6" type="ORF">CLODIP_2_CD15813</name>
</gene>
<dbReference type="GO" id="GO:0006511">
    <property type="term" value="P:ubiquitin-dependent protein catabolic process"/>
    <property type="evidence" value="ECO:0007669"/>
    <property type="project" value="TreeGrafter"/>
</dbReference>
<evidence type="ECO:0000313" key="7">
    <source>
        <dbReference type="Proteomes" id="UP000494165"/>
    </source>
</evidence>
<dbReference type="GO" id="GO:0000151">
    <property type="term" value="C:ubiquitin ligase complex"/>
    <property type="evidence" value="ECO:0007669"/>
    <property type="project" value="TreeGrafter"/>
</dbReference>
<dbReference type="PANTHER" id="PTHR46359">
    <property type="entry name" value="GEO07743P1"/>
    <property type="match status" value="1"/>
</dbReference>
<dbReference type="Pfam" id="PF13639">
    <property type="entry name" value="zf-RING_2"/>
    <property type="match status" value="1"/>
</dbReference>
<keyword evidence="2 4" id="KW-0863">Zinc-finger</keyword>
<accession>A0A8S1C6K7</accession>
<evidence type="ECO:0000259" key="5">
    <source>
        <dbReference type="PROSITE" id="PS50089"/>
    </source>
</evidence>
<dbReference type="Gene3D" id="3.30.40.10">
    <property type="entry name" value="Zinc/RING finger domain, C3HC4 (zinc finger)"/>
    <property type="match status" value="1"/>
</dbReference>
<feature type="domain" description="RING-type" evidence="5">
    <location>
        <begin position="407"/>
        <end position="447"/>
    </location>
</feature>
<evidence type="ECO:0000256" key="3">
    <source>
        <dbReference type="ARBA" id="ARBA00022833"/>
    </source>
</evidence>
<evidence type="ECO:0000256" key="4">
    <source>
        <dbReference type="PROSITE-ProRule" id="PRU00175"/>
    </source>
</evidence>
<keyword evidence="7" id="KW-1185">Reference proteome</keyword>
<dbReference type="GO" id="GO:0008270">
    <property type="term" value="F:zinc ion binding"/>
    <property type="evidence" value="ECO:0007669"/>
    <property type="project" value="UniProtKB-KW"/>
</dbReference>
<dbReference type="AlphaFoldDB" id="A0A8S1C6K7"/>
<dbReference type="InterPro" id="IPR001841">
    <property type="entry name" value="Znf_RING"/>
</dbReference>
<evidence type="ECO:0000313" key="6">
    <source>
        <dbReference type="EMBL" id="CAB3361357.1"/>
    </source>
</evidence>
<dbReference type="SMART" id="SM00184">
    <property type="entry name" value="RING"/>
    <property type="match status" value="1"/>
</dbReference>
<reference evidence="6 7" key="1">
    <citation type="submission" date="2020-04" db="EMBL/GenBank/DDBJ databases">
        <authorList>
            <person name="Alioto T."/>
            <person name="Alioto T."/>
            <person name="Gomez Garrido J."/>
        </authorList>
    </citation>
    <scope>NUCLEOTIDE SEQUENCE [LARGE SCALE GENOMIC DNA]</scope>
</reference>
<dbReference type="Proteomes" id="UP000494165">
    <property type="component" value="Unassembled WGS sequence"/>
</dbReference>
<comment type="caution">
    <text evidence="6">The sequence shown here is derived from an EMBL/GenBank/DDBJ whole genome shotgun (WGS) entry which is preliminary data.</text>
</comment>
<dbReference type="CDD" id="cd16468">
    <property type="entry name" value="RING-H2_RNF11"/>
    <property type="match status" value="1"/>
</dbReference>
<dbReference type="PANTHER" id="PTHR46359:SF2">
    <property type="entry name" value="GEO07743P1"/>
    <property type="match status" value="1"/>
</dbReference>
<name>A0A8S1C6K7_9INSE</name>
<dbReference type="InterPro" id="IPR013083">
    <property type="entry name" value="Znf_RING/FYVE/PHD"/>
</dbReference>